<dbReference type="Pfam" id="PF18027">
    <property type="entry name" value="Pepdidase_M14_N"/>
    <property type="match status" value="1"/>
</dbReference>
<dbReference type="Gene3D" id="2.60.40.3120">
    <property type="match status" value="1"/>
</dbReference>
<dbReference type="InterPro" id="IPR000834">
    <property type="entry name" value="Peptidase_M14"/>
</dbReference>
<feature type="compositionally biased region" description="Gly residues" evidence="4">
    <location>
        <begin position="412"/>
        <end position="430"/>
    </location>
</feature>
<reference evidence="6 7" key="1">
    <citation type="journal article" date="2021" name="Sci. Rep.">
        <title>Genome sequencing of the multicellular alga Astrephomene provides insights into convergent evolution of germ-soma differentiation.</title>
        <authorList>
            <person name="Yamashita S."/>
            <person name="Yamamoto K."/>
            <person name="Matsuzaki R."/>
            <person name="Suzuki S."/>
            <person name="Yamaguchi H."/>
            <person name="Hirooka S."/>
            <person name="Minakuchi Y."/>
            <person name="Miyagishima S."/>
            <person name="Kawachi M."/>
            <person name="Toyoda A."/>
            <person name="Nozaki H."/>
        </authorList>
    </citation>
    <scope>NUCLEOTIDE SEQUENCE [LARGE SCALE GENOMIC DNA]</scope>
    <source>
        <strain evidence="6 7">NIES-4017</strain>
    </source>
</reference>
<feature type="compositionally biased region" description="Polar residues" evidence="4">
    <location>
        <begin position="82"/>
        <end position="92"/>
    </location>
</feature>
<dbReference type="Pfam" id="PF00246">
    <property type="entry name" value="Peptidase_M14"/>
    <property type="match status" value="1"/>
</dbReference>
<gene>
    <name evidence="6" type="ORF">Agub_g9210</name>
</gene>
<evidence type="ECO:0000259" key="5">
    <source>
        <dbReference type="PROSITE" id="PS52035"/>
    </source>
</evidence>
<feature type="region of interest" description="Disordered" evidence="4">
    <location>
        <begin position="1009"/>
        <end position="1056"/>
    </location>
</feature>
<feature type="compositionally biased region" description="Basic and acidic residues" evidence="4">
    <location>
        <begin position="8"/>
        <end position="18"/>
    </location>
</feature>
<name>A0AAD3HNW5_9CHLO</name>
<dbReference type="PANTHER" id="PTHR12756">
    <property type="entry name" value="CYTOSOLIC CARBOXYPEPTIDASE"/>
    <property type="match status" value="1"/>
</dbReference>
<evidence type="ECO:0000313" key="6">
    <source>
        <dbReference type="EMBL" id="GFR47481.1"/>
    </source>
</evidence>
<evidence type="ECO:0000256" key="1">
    <source>
        <dbReference type="ARBA" id="ARBA00001947"/>
    </source>
</evidence>
<dbReference type="SUPFAM" id="SSF53187">
    <property type="entry name" value="Zn-dependent exopeptidases"/>
    <property type="match status" value="1"/>
</dbReference>
<protein>
    <recommendedName>
        <fullName evidence="5">Peptidase M14 domain-containing protein</fullName>
    </recommendedName>
</protein>
<feature type="compositionally biased region" description="Gly residues" evidence="4">
    <location>
        <begin position="440"/>
        <end position="455"/>
    </location>
</feature>
<dbReference type="GO" id="GO:0004181">
    <property type="term" value="F:metallocarboxypeptidase activity"/>
    <property type="evidence" value="ECO:0007669"/>
    <property type="project" value="InterPro"/>
</dbReference>
<dbReference type="InterPro" id="IPR050821">
    <property type="entry name" value="Cytosolic_carboxypeptidase"/>
</dbReference>
<feature type="compositionally biased region" description="Basic residues" evidence="4">
    <location>
        <begin position="1045"/>
        <end position="1054"/>
    </location>
</feature>
<feature type="region of interest" description="Disordered" evidence="4">
    <location>
        <begin position="410"/>
        <end position="494"/>
    </location>
</feature>
<feature type="compositionally biased region" description="Gly residues" evidence="4">
    <location>
        <begin position="1077"/>
        <end position="1093"/>
    </location>
</feature>
<dbReference type="Gene3D" id="3.40.630.10">
    <property type="entry name" value="Zn peptidases"/>
    <property type="match status" value="1"/>
</dbReference>
<feature type="region of interest" description="Disordered" evidence="4">
    <location>
        <begin position="1"/>
        <end position="187"/>
    </location>
</feature>
<feature type="non-terminal residue" evidence="6">
    <location>
        <position position="1"/>
    </location>
</feature>
<feature type="active site" description="Proton donor/acceptor" evidence="3">
    <location>
        <position position="935"/>
    </location>
</feature>
<evidence type="ECO:0000256" key="3">
    <source>
        <dbReference type="PROSITE-ProRule" id="PRU01379"/>
    </source>
</evidence>
<feature type="compositionally biased region" description="Low complexity" evidence="4">
    <location>
        <begin position="457"/>
        <end position="480"/>
    </location>
</feature>
<sequence length="1113" mass="117699">MEALSGRASRDSLGDGGRHNMLSALPPPPMPMGMAFFAPPPPVNTDYRNTTPFGHLAPLQRKPDAATLLSQPAPLSPQPRLHQSQTQLQAQLDLSRAPSLQQQQSQQLQQPLQPQLETARSSQLQQLQQLQQPPLSPQQQEAMSRMAALQQQLEVARGGHYHHHQQQQQQPDPGRSSGSLQRPPDAVRASVLQRPPLPQQPQQQQQQPDTATRTSMLLQQAIDAARAPQQVLPQSSDMPRTPSALQQLLEVVRAPTPAPTPAPVALQPEAPRRTVQAYRKRQLDGGGGPRPVDFGAGHVAGMLVRPEGDVPNLPPRSGTGMRLRPARLPPCCCVPPPNPEPLVPPDDMLLQVLRMHDQRRLVNPAQVANVIVYDCIERPPRSSSEPTQEATAAAGAGGEAAAEAAAGTAEAAGGGAGGGSSSGAGGGGAAGKRVSSSNGEAGGGGVAAGQGGRGSAEGEAAGASGTAGAATGGAAAAAPGAAGGAAGEEGASSTPSATTAAAAAAAAASRGAAGPPSCSYSRPSMYDYFEDMPAWYCPRGPSDHTLVFESRYESGNLRRAIQVYPYEYDLILRPDINTRGHTQWFYFAVSNTRAGCRYKFNIINLLKEESLYNLGMQPLVHSAKAQAARGLGWHRAGSRICYYANSIRRGRQGRSYFTLTFTLTTEFDNDLVHLAHCYPYTYTDLQRYIRALELDPVRRPRVRRETLATSLAGNAVDVLTVTSPTEDAEALRRRKAVIITARVHPGESNASWMMKGLLDFLLGPSLDARILREAFVFKIVPMLNPDGVITGNYRCSLAGVDLNRVWNDPSRKLHPVIFATKLYLKQLAEEREVVMFADLHGHSKKLDVFMYGCEKKLPRDGVPAFPGWPVPGSVGGQTSIPARFQDKLLPLLIHHNAPDLFSYHNCSFKVQKSKIGTSRVVGFRELGLVNSFTVEASFAGPSGGRWAKQHFTTSHLEQQGAALLLALLDYWDPEAYGYGELLGQLDFLHPANGESPPRFITTPDGQLVEVEDEEPPTDSDDESSDDGGGAGGAAGRGGGGASHAARARTAHRGRSASGGVAFMQQYYNAYGMSVGGAPGGGPGTAPPGAGGAGAAAAAVNGGGGGVGAELAGG</sequence>
<feature type="region of interest" description="Disordered" evidence="4">
    <location>
        <begin position="1077"/>
        <end position="1113"/>
    </location>
</feature>
<evidence type="ECO:0000256" key="4">
    <source>
        <dbReference type="SAM" id="MobiDB-lite"/>
    </source>
</evidence>
<comment type="cofactor">
    <cofactor evidence="1">
        <name>Zn(2+)</name>
        <dbReference type="ChEBI" id="CHEBI:29105"/>
    </cofactor>
</comment>
<keyword evidence="7" id="KW-1185">Reference proteome</keyword>
<evidence type="ECO:0000256" key="2">
    <source>
        <dbReference type="ARBA" id="ARBA00005988"/>
    </source>
</evidence>
<feature type="domain" description="Peptidase M14" evidence="5">
    <location>
        <begin position="678"/>
        <end position="971"/>
    </location>
</feature>
<proteinExistence type="inferred from homology"/>
<feature type="compositionally biased region" description="Low complexity" evidence="4">
    <location>
        <begin position="98"/>
        <end position="140"/>
    </location>
</feature>
<dbReference type="PANTHER" id="PTHR12756:SF45">
    <property type="entry name" value="CYTOSOLIC CARBOXYPEPTIDASE NNA1"/>
    <property type="match status" value="1"/>
</dbReference>
<feature type="compositionally biased region" description="Acidic residues" evidence="4">
    <location>
        <begin position="1009"/>
        <end position="1025"/>
    </location>
</feature>
<dbReference type="PROSITE" id="PS52035">
    <property type="entry name" value="PEPTIDASE_M14"/>
    <property type="match status" value="1"/>
</dbReference>
<dbReference type="GO" id="GO:0006508">
    <property type="term" value="P:proteolysis"/>
    <property type="evidence" value="ECO:0007669"/>
    <property type="project" value="InterPro"/>
</dbReference>
<dbReference type="GO" id="GO:0008270">
    <property type="term" value="F:zinc ion binding"/>
    <property type="evidence" value="ECO:0007669"/>
    <property type="project" value="InterPro"/>
</dbReference>
<dbReference type="Proteomes" id="UP001054857">
    <property type="component" value="Unassembled WGS sequence"/>
</dbReference>
<feature type="compositionally biased region" description="Gly residues" evidence="4">
    <location>
        <begin position="1100"/>
        <end position="1113"/>
    </location>
</feature>
<comment type="caution">
    <text evidence="6">The sequence shown here is derived from an EMBL/GenBank/DDBJ whole genome shotgun (WGS) entry which is preliminary data.</text>
</comment>
<feature type="compositionally biased region" description="Low complexity" evidence="4">
    <location>
        <begin position="68"/>
        <end position="81"/>
    </location>
</feature>
<evidence type="ECO:0000313" key="7">
    <source>
        <dbReference type="Proteomes" id="UP001054857"/>
    </source>
</evidence>
<dbReference type="AlphaFoldDB" id="A0AAD3HNW5"/>
<accession>A0AAD3HNW5</accession>
<feature type="compositionally biased region" description="Gly residues" evidence="4">
    <location>
        <begin position="1026"/>
        <end position="1041"/>
    </location>
</feature>
<dbReference type="EMBL" id="BMAR01000018">
    <property type="protein sequence ID" value="GFR47481.1"/>
    <property type="molecule type" value="Genomic_DNA"/>
</dbReference>
<dbReference type="InterPro" id="IPR040626">
    <property type="entry name" value="Pepdidase_M14_N"/>
</dbReference>
<comment type="similarity">
    <text evidence="2 3">Belongs to the peptidase M14 family.</text>
</comment>
<organism evidence="6 7">
    <name type="scientific">Astrephomene gubernaculifera</name>
    <dbReference type="NCBI Taxonomy" id="47775"/>
    <lineage>
        <taxon>Eukaryota</taxon>
        <taxon>Viridiplantae</taxon>
        <taxon>Chlorophyta</taxon>
        <taxon>core chlorophytes</taxon>
        <taxon>Chlorophyceae</taxon>
        <taxon>CS clade</taxon>
        <taxon>Chlamydomonadales</taxon>
        <taxon>Astrephomenaceae</taxon>
        <taxon>Astrephomene</taxon>
    </lineage>
</organism>